<keyword evidence="9" id="KW-0371">Homeobox</keyword>
<comment type="function">
    <text evidence="1">Putative transcription factor.</text>
</comment>
<dbReference type="AlphaFoldDB" id="A0AAV5BJX7"/>
<keyword evidence="4" id="KW-0479">Metal-binding</keyword>
<evidence type="ECO:0000256" key="7">
    <source>
        <dbReference type="ARBA" id="ARBA00023015"/>
    </source>
</evidence>
<feature type="compositionally biased region" description="Low complexity" evidence="12">
    <location>
        <begin position="244"/>
        <end position="254"/>
    </location>
</feature>
<evidence type="ECO:0000256" key="12">
    <source>
        <dbReference type="SAM" id="MobiDB-lite"/>
    </source>
</evidence>
<dbReference type="InterPro" id="IPR006456">
    <property type="entry name" value="ZF_HD_homeobox_Cys/His_dimer"/>
</dbReference>
<keyword evidence="11" id="KW-0539">Nucleus</keyword>
<comment type="caution">
    <text evidence="14">The sequence shown here is derived from an EMBL/GenBank/DDBJ whole genome shotgun (WGS) entry which is preliminary data.</text>
</comment>
<reference evidence="14" key="2">
    <citation type="submission" date="2021-12" db="EMBL/GenBank/DDBJ databases">
        <title>Resequencing data analysis of finger millet.</title>
        <authorList>
            <person name="Hatakeyama M."/>
            <person name="Aluri S."/>
            <person name="Balachadran M.T."/>
            <person name="Sivarajan S.R."/>
            <person name="Poveda L."/>
            <person name="Shimizu-Inatsugi R."/>
            <person name="Schlapbach R."/>
            <person name="Sreeman S.M."/>
            <person name="Shimizu K.K."/>
        </authorList>
    </citation>
    <scope>NUCLEOTIDE SEQUENCE</scope>
</reference>
<feature type="compositionally biased region" description="Basic residues" evidence="12">
    <location>
        <begin position="261"/>
        <end position="274"/>
    </location>
</feature>
<dbReference type="Gene3D" id="1.10.10.60">
    <property type="entry name" value="Homeodomain-like"/>
    <property type="match status" value="1"/>
</dbReference>
<comment type="subcellular location">
    <subcellularLocation>
        <location evidence="2">Nucleus</location>
    </subcellularLocation>
</comment>
<feature type="compositionally biased region" description="Low complexity" evidence="12">
    <location>
        <begin position="166"/>
        <end position="175"/>
    </location>
</feature>
<keyword evidence="10" id="KW-0804">Transcription</keyword>
<evidence type="ECO:0000256" key="5">
    <source>
        <dbReference type="ARBA" id="ARBA00022771"/>
    </source>
</evidence>
<evidence type="ECO:0000256" key="8">
    <source>
        <dbReference type="ARBA" id="ARBA00023125"/>
    </source>
</evidence>
<proteinExistence type="predicted"/>
<gene>
    <name evidence="14" type="primary">ga02451</name>
    <name evidence="14" type="ORF">PR202_ga02451</name>
</gene>
<dbReference type="Pfam" id="PF04770">
    <property type="entry name" value="ZF-HD_dimer"/>
    <property type="match status" value="1"/>
</dbReference>
<feature type="region of interest" description="Disordered" evidence="12">
    <location>
        <begin position="234"/>
        <end position="287"/>
    </location>
</feature>
<dbReference type="GO" id="GO:0005634">
    <property type="term" value="C:nucleus"/>
    <property type="evidence" value="ECO:0007669"/>
    <property type="project" value="UniProtKB-SubCell"/>
</dbReference>
<keyword evidence="15" id="KW-1185">Reference proteome</keyword>
<reference evidence="14" key="1">
    <citation type="journal article" date="2018" name="DNA Res.">
        <title>Multiple hybrid de novo genome assembly of finger millet, an orphan allotetraploid crop.</title>
        <authorList>
            <person name="Hatakeyama M."/>
            <person name="Aluri S."/>
            <person name="Balachadran M.T."/>
            <person name="Sivarajan S.R."/>
            <person name="Patrignani A."/>
            <person name="Gruter S."/>
            <person name="Poveda L."/>
            <person name="Shimizu-Inatsugi R."/>
            <person name="Baeten J."/>
            <person name="Francoijs K.J."/>
            <person name="Nataraja K.N."/>
            <person name="Reddy Y.A.N."/>
            <person name="Phadnis S."/>
            <person name="Ravikumar R.L."/>
            <person name="Schlapbach R."/>
            <person name="Sreeman S.M."/>
            <person name="Shimizu K.K."/>
        </authorList>
    </citation>
    <scope>NUCLEOTIDE SEQUENCE</scope>
</reference>
<dbReference type="GO" id="GO:0003700">
    <property type="term" value="F:DNA-binding transcription factor activity"/>
    <property type="evidence" value="ECO:0007669"/>
    <property type="project" value="TreeGrafter"/>
</dbReference>
<dbReference type="NCBIfam" id="TIGR01565">
    <property type="entry name" value="homeo_ZF_HD"/>
    <property type="match status" value="1"/>
</dbReference>
<evidence type="ECO:0000256" key="6">
    <source>
        <dbReference type="ARBA" id="ARBA00022833"/>
    </source>
</evidence>
<feature type="region of interest" description="Disordered" evidence="12">
    <location>
        <begin position="122"/>
        <end position="175"/>
    </location>
</feature>
<protein>
    <recommendedName>
        <fullName evidence="13">ZF-HD dimerization-type domain-containing protein</fullName>
    </recommendedName>
</protein>
<feature type="region of interest" description="Disordered" evidence="12">
    <location>
        <begin position="1"/>
        <end position="39"/>
    </location>
</feature>
<keyword evidence="5" id="KW-0863">Zinc-finger</keyword>
<keyword evidence="7" id="KW-0805">Transcription regulation</keyword>
<keyword evidence="6" id="KW-0862">Zinc</keyword>
<feature type="domain" description="ZF-HD dimerization-type" evidence="13">
    <location>
        <begin position="50"/>
        <end position="98"/>
    </location>
</feature>
<dbReference type="FunFam" id="1.10.10.60:FF:000257">
    <property type="entry name" value="Zinc-finger homeodomain protein 2"/>
    <property type="match status" value="1"/>
</dbReference>
<dbReference type="InterPro" id="IPR006455">
    <property type="entry name" value="Homeodomain_ZF_HD"/>
</dbReference>
<evidence type="ECO:0000256" key="2">
    <source>
        <dbReference type="ARBA" id="ARBA00004123"/>
    </source>
</evidence>
<dbReference type="GO" id="GO:0008270">
    <property type="term" value="F:zinc ion binding"/>
    <property type="evidence" value="ECO:0007669"/>
    <property type="project" value="UniProtKB-KW"/>
</dbReference>
<dbReference type="GO" id="GO:0050793">
    <property type="term" value="P:regulation of developmental process"/>
    <property type="evidence" value="ECO:0007669"/>
    <property type="project" value="TreeGrafter"/>
</dbReference>
<evidence type="ECO:0000259" key="13">
    <source>
        <dbReference type="PROSITE" id="PS51523"/>
    </source>
</evidence>
<feature type="compositionally biased region" description="Low complexity" evidence="12">
    <location>
        <begin position="149"/>
        <end position="158"/>
    </location>
</feature>
<dbReference type="SUPFAM" id="SSF46689">
    <property type="entry name" value="Homeodomain-like"/>
    <property type="match status" value="1"/>
</dbReference>
<keyword evidence="8" id="KW-0238">DNA-binding</keyword>
<evidence type="ECO:0000256" key="11">
    <source>
        <dbReference type="ARBA" id="ARBA00023242"/>
    </source>
</evidence>
<feature type="compositionally biased region" description="Pro residues" evidence="12">
    <location>
        <begin position="136"/>
        <end position="148"/>
    </location>
</feature>
<evidence type="ECO:0000256" key="9">
    <source>
        <dbReference type="ARBA" id="ARBA00023155"/>
    </source>
</evidence>
<evidence type="ECO:0000256" key="10">
    <source>
        <dbReference type="ARBA" id="ARBA00023163"/>
    </source>
</evidence>
<dbReference type="PROSITE" id="PS51523">
    <property type="entry name" value="ZF_HD_DIMER"/>
    <property type="match status" value="1"/>
</dbReference>
<evidence type="ECO:0000256" key="1">
    <source>
        <dbReference type="ARBA" id="ARBA00004049"/>
    </source>
</evidence>
<dbReference type="GO" id="GO:0000976">
    <property type="term" value="F:transcription cis-regulatory region binding"/>
    <property type="evidence" value="ECO:0007669"/>
    <property type="project" value="TreeGrafter"/>
</dbReference>
<evidence type="ECO:0000313" key="14">
    <source>
        <dbReference type="EMBL" id="GJM86580.1"/>
    </source>
</evidence>
<comment type="subunit">
    <text evidence="3">Homo- and heterodimer with other ZFHD proteins.</text>
</comment>
<organism evidence="14 15">
    <name type="scientific">Eleusine coracana subsp. coracana</name>
    <dbReference type="NCBI Taxonomy" id="191504"/>
    <lineage>
        <taxon>Eukaryota</taxon>
        <taxon>Viridiplantae</taxon>
        <taxon>Streptophyta</taxon>
        <taxon>Embryophyta</taxon>
        <taxon>Tracheophyta</taxon>
        <taxon>Spermatophyta</taxon>
        <taxon>Magnoliopsida</taxon>
        <taxon>Liliopsida</taxon>
        <taxon>Poales</taxon>
        <taxon>Poaceae</taxon>
        <taxon>PACMAD clade</taxon>
        <taxon>Chloridoideae</taxon>
        <taxon>Cynodonteae</taxon>
        <taxon>Eleusininae</taxon>
        <taxon>Eleusine</taxon>
    </lineage>
</organism>
<dbReference type="Proteomes" id="UP001054889">
    <property type="component" value="Unassembled WGS sequence"/>
</dbReference>
<name>A0AAV5BJX7_ELECO</name>
<feature type="compositionally biased region" description="Basic residues" evidence="12">
    <location>
        <begin position="11"/>
        <end position="32"/>
    </location>
</feature>
<evidence type="ECO:0000256" key="4">
    <source>
        <dbReference type="ARBA" id="ARBA00022723"/>
    </source>
</evidence>
<dbReference type="InterPro" id="IPR009057">
    <property type="entry name" value="Homeodomain-like_sf"/>
</dbReference>
<dbReference type="PANTHER" id="PTHR31948:SF138">
    <property type="entry name" value="ZINC-FINGER HOMEODOMAIN PROTEIN 7"/>
    <property type="match status" value="1"/>
</dbReference>
<dbReference type="NCBIfam" id="TIGR01566">
    <property type="entry name" value="ZF_HD_prot_N"/>
    <property type="match status" value="1"/>
</dbReference>
<evidence type="ECO:0000256" key="3">
    <source>
        <dbReference type="ARBA" id="ARBA00011416"/>
    </source>
</evidence>
<sequence>MPPPPGFLHQRQAHTPRRERHHQQHRRQHHSPARNGTAAPLAVAAEQWRYRECQRNHAARLGAHVLDGCCEFMPSGAEGPGALACAACGCHRSFHRREPVPGAPSPTTPAARAMPLLLAPPHMQQQPTPRPHHAPAVPPQHPHPPPAHQAPQHHQQLGVIGGGGSASAPPLAVAPGKKRFRTKFTAEQKERMREFAQRVGWRIHKPDSDAVDAFCAQVGVPRRVLKVWMHNNKHLAKMPPNSPSPSSSSQQQNPAMATPQHHQHHDHQQHHHHYPAPPPQHQQQHNA</sequence>
<dbReference type="PANTHER" id="PTHR31948">
    <property type="entry name" value="ZINC-FINGER HOMEODOMAIN PROTEIN 2"/>
    <property type="match status" value="1"/>
</dbReference>
<evidence type="ECO:0000313" key="15">
    <source>
        <dbReference type="Proteomes" id="UP001054889"/>
    </source>
</evidence>
<accession>A0AAV5BJX7</accession>
<dbReference type="EMBL" id="BQKI01000001">
    <property type="protein sequence ID" value="GJM86580.1"/>
    <property type="molecule type" value="Genomic_DNA"/>
</dbReference>